<feature type="transmembrane region" description="Helical" evidence="9">
    <location>
        <begin position="344"/>
        <end position="365"/>
    </location>
</feature>
<evidence type="ECO:0000259" key="11">
    <source>
        <dbReference type="PROSITE" id="PS50929"/>
    </source>
</evidence>
<feature type="transmembrane region" description="Helical" evidence="9">
    <location>
        <begin position="208"/>
        <end position="241"/>
    </location>
</feature>
<keyword evidence="7 9" id="KW-1133">Transmembrane helix</keyword>
<dbReference type="eggNOG" id="COG1132">
    <property type="taxonomic scope" value="Bacteria"/>
</dbReference>
<feature type="domain" description="ABC transmembrane type-1" evidence="11">
    <location>
        <begin position="85"/>
        <end position="367"/>
    </location>
</feature>
<keyword evidence="8 9" id="KW-0472">Membrane</keyword>
<gene>
    <name evidence="12" type="ordered locus">Bphyt_4203</name>
</gene>
<dbReference type="GO" id="GO:0005524">
    <property type="term" value="F:ATP binding"/>
    <property type="evidence" value="ECO:0007669"/>
    <property type="project" value="UniProtKB-KW"/>
</dbReference>
<evidence type="ECO:0000313" key="13">
    <source>
        <dbReference type="Proteomes" id="UP000001739"/>
    </source>
</evidence>
<dbReference type="PANTHER" id="PTHR43394">
    <property type="entry name" value="ATP-DEPENDENT PERMEASE MDL1, MITOCHONDRIAL"/>
    <property type="match status" value="1"/>
</dbReference>
<dbReference type="GO" id="GO:0016887">
    <property type="term" value="F:ATP hydrolysis activity"/>
    <property type="evidence" value="ECO:0007669"/>
    <property type="project" value="InterPro"/>
</dbReference>
<feature type="domain" description="ABC transporter" evidence="10">
    <location>
        <begin position="401"/>
        <end position="637"/>
    </location>
</feature>
<dbReference type="EMBL" id="CP001053">
    <property type="protein sequence ID" value="ACD18585.1"/>
    <property type="molecule type" value="Genomic_DNA"/>
</dbReference>
<dbReference type="NCBIfam" id="TIGR02204">
    <property type="entry name" value="MsbA_rel"/>
    <property type="match status" value="1"/>
</dbReference>
<evidence type="ECO:0000256" key="1">
    <source>
        <dbReference type="ARBA" id="ARBA00004651"/>
    </source>
</evidence>
<dbReference type="Gene3D" id="3.40.50.300">
    <property type="entry name" value="P-loop containing nucleotide triphosphate hydrolases"/>
    <property type="match status" value="1"/>
</dbReference>
<evidence type="ECO:0000256" key="8">
    <source>
        <dbReference type="ARBA" id="ARBA00023136"/>
    </source>
</evidence>
<evidence type="ECO:0000256" key="3">
    <source>
        <dbReference type="ARBA" id="ARBA00022519"/>
    </source>
</evidence>
<protein>
    <submittedName>
        <fullName evidence="12">Lipid A ABC exporter family, fused ATPase and inner membrane subunits</fullName>
    </submittedName>
</protein>
<dbReference type="InterPro" id="IPR003439">
    <property type="entry name" value="ABC_transporter-like_ATP-bd"/>
</dbReference>
<dbReference type="Pfam" id="PF00664">
    <property type="entry name" value="ABC_membrane"/>
    <property type="match status" value="1"/>
</dbReference>
<dbReference type="CDD" id="cd18575">
    <property type="entry name" value="ABC_6TM_bac_exporter_ABCB8_10_like"/>
    <property type="match status" value="1"/>
</dbReference>
<dbReference type="AlphaFoldDB" id="B2TER4"/>
<feature type="transmembrane region" description="Helical" evidence="9">
    <location>
        <begin position="306"/>
        <end position="332"/>
    </location>
</feature>
<evidence type="ECO:0000256" key="6">
    <source>
        <dbReference type="ARBA" id="ARBA00022840"/>
    </source>
</evidence>
<dbReference type="GO" id="GO:0015421">
    <property type="term" value="F:ABC-type oligopeptide transporter activity"/>
    <property type="evidence" value="ECO:0007669"/>
    <property type="project" value="TreeGrafter"/>
</dbReference>
<evidence type="ECO:0000256" key="4">
    <source>
        <dbReference type="ARBA" id="ARBA00022692"/>
    </source>
</evidence>
<keyword evidence="4 9" id="KW-0812">Transmembrane</keyword>
<keyword evidence="5" id="KW-0547">Nucleotide-binding</keyword>
<dbReference type="PROSITE" id="PS00211">
    <property type="entry name" value="ABC_TRANSPORTER_1"/>
    <property type="match status" value="1"/>
</dbReference>
<dbReference type="SUPFAM" id="SSF90123">
    <property type="entry name" value="ABC transporter transmembrane region"/>
    <property type="match status" value="1"/>
</dbReference>
<evidence type="ECO:0000256" key="7">
    <source>
        <dbReference type="ARBA" id="ARBA00022989"/>
    </source>
</evidence>
<dbReference type="PROSITE" id="PS50893">
    <property type="entry name" value="ABC_TRANSPORTER_2"/>
    <property type="match status" value="1"/>
</dbReference>
<evidence type="ECO:0000313" key="12">
    <source>
        <dbReference type="EMBL" id="ACD18585.1"/>
    </source>
</evidence>
<dbReference type="InterPro" id="IPR039421">
    <property type="entry name" value="Type_1_exporter"/>
</dbReference>
<dbReference type="InterPro" id="IPR036640">
    <property type="entry name" value="ABC1_TM_sf"/>
</dbReference>
<dbReference type="InterPro" id="IPR027417">
    <property type="entry name" value="P-loop_NTPase"/>
</dbReference>
<sequence length="650" mass="70079">MQLFSCSRRFAAAQSIDESAVARNVGHASPRSFACLASRRLQSTEYSIRLGILMPDAMTSPPPSRRISPLFALFPFLRPYAGRWALAFFALVTSASATLVLPVAFKYLIDRGFASGDRGHIDRYFLALFVVSLVLATATALRFYLVSWLGERVTADLRRAVYDHVLSMSPQFFETTQTGEVLSRLTADTTLIQTVVGTSLSLGLRNFFLLTGGVAMLAVTSPVLSGYIIATLVVVIAPIVIFGRRVRRLSRASQDKIANTSALAGEVLNAMPTVQSYTQEPFEARRYGGAVETAFETALTRIRARAWLTAVVIVLVFTAIVFVLWLGAQAVLAGRMTAGQLSQFILYAVFTAGAVGAVAEVWGDLQRAAGATERLLQLLAARSPVLQAETTVALPARGEGIRFDDVSFSYPSRPGIAALSSLSLEVRPGEHVALVGPSGAGKTTLFQLLLRFYDPQAGRILINGVPTRDVPLVELRREIGVVLQESVIFSGSVLDNIRYGAPEATLAQVQQAADMAAAAGFIEELPEGYDTFLGERGVRLSGGQRQRIAIARAILKNPPILLLDEATSALDAASERLVQKALDNAAQNRTTLVIAHRLATVQQADRIIVLEQGRIVAQGRHAELLLSSPLYAQLAALQFGEQLGQTAPAQ</sequence>
<comment type="subcellular location">
    <subcellularLocation>
        <location evidence="1">Cell membrane</location>
        <topology evidence="1">Multi-pass membrane protein</topology>
    </subcellularLocation>
</comment>
<dbReference type="InterPro" id="IPR003593">
    <property type="entry name" value="AAA+_ATPase"/>
</dbReference>
<dbReference type="STRING" id="398527.Bphyt_4203"/>
<evidence type="ECO:0000256" key="5">
    <source>
        <dbReference type="ARBA" id="ARBA00022741"/>
    </source>
</evidence>
<organism evidence="12 13">
    <name type="scientific">Paraburkholderia phytofirmans (strain DSM 17436 / LMG 22146 / PsJN)</name>
    <name type="common">Burkholderia phytofirmans</name>
    <dbReference type="NCBI Taxonomy" id="398527"/>
    <lineage>
        <taxon>Bacteria</taxon>
        <taxon>Pseudomonadati</taxon>
        <taxon>Pseudomonadota</taxon>
        <taxon>Betaproteobacteria</taxon>
        <taxon>Burkholderiales</taxon>
        <taxon>Burkholderiaceae</taxon>
        <taxon>Paraburkholderia</taxon>
    </lineage>
</organism>
<evidence type="ECO:0000256" key="9">
    <source>
        <dbReference type="SAM" id="Phobius"/>
    </source>
</evidence>
<keyword evidence="2" id="KW-1003">Cell membrane</keyword>
<dbReference type="FunFam" id="3.40.50.300:FF:000218">
    <property type="entry name" value="Multidrug ABC transporter ATP-binding protein"/>
    <property type="match status" value="1"/>
</dbReference>
<keyword evidence="6" id="KW-0067">ATP-binding</keyword>
<evidence type="ECO:0000259" key="10">
    <source>
        <dbReference type="PROSITE" id="PS50893"/>
    </source>
</evidence>
<name>B2TER4_PARPJ</name>
<keyword evidence="3" id="KW-0997">Cell inner membrane</keyword>
<dbReference type="KEGG" id="bpy:Bphyt_4203"/>
<dbReference type="InterPro" id="IPR011918">
    <property type="entry name" value="ABC_MsbA_ATP-bd"/>
</dbReference>
<dbReference type="Proteomes" id="UP000001739">
    <property type="component" value="Chromosome 2"/>
</dbReference>
<dbReference type="GO" id="GO:0005886">
    <property type="term" value="C:plasma membrane"/>
    <property type="evidence" value="ECO:0007669"/>
    <property type="project" value="UniProtKB-SubCell"/>
</dbReference>
<feature type="transmembrane region" description="Helical" evidence="9">
    <location>
        <begin position="84"/>
        <end position="105"/>
    </location>
</feature>
<dbReference type="GO" id="GO:0090374">
    <property type="term" value="P:oligopeptide export from mitochondrion"/>
    <property type="evidence" value="ECO:0007669"/>
    <property type="project" value="TreeGrafter"/>
</dbReference>
<reference evidence="12 13" key="1">
    <citation type="journal article" date="2011" name="J. Bacteriol.">
        <title>Complete genome sequence of the plant growth-promoting endophyte Burkholderia phytofirmans strain PsJN.</title>
        <authorList>
            <person name="Weilharter A."/>
            <person name="Mitter B."/>
            <person name="Shin M.V."/>
            <person name="Chain P.S."/>
            <person name="Nowak J."/>
            <person name="Sessitsch A."/>
        </authorList>
    </citation>
    <scope>NUCLEOTIDE SEQUENCE [LARGE SCALE GENOMIC DNA]</scope>
    <source>
        <strain evidence="13">DSM 17436 / LMG 22146 / PsJN</strain>
    </source>
</reference>
<dbReference type="InterPro" id="IPR017871">
    <property type="entry name" value="ABC_transporter-like_CS"/>
</dbReference>
<feature type="transmembrane region" description="Helical" evidence="9">
    <location>
        <begin position="125"/>
        <end position="145"/>
    </location>
</feature>
<dbReference type="Pfam" id="PF00005">
    <property type="entry name" value="ABC_tran"/>
    <property type="match status" value="1"/>
</dbReference>
<proteinExistence type="predicted"/>
<dbReference type="Gene3D" id="1.20.1560.10">
    <property type="entry name" value="ABC transporter type 1, transmembrane domain"/>
    <property type="match status" value="1"/>
</dbReference>
<dbReference type="PROSITE" id="PS50929">
    <property type="entry name" value="ABC_TM1F"/>
    <property type="match status" value="1"/>
</dbReference>
<dbReference type="PANTHER" id="PTHR43394:SF1">
    <property type="entry name" value="ATP-BINDING CASSETTE SUB-FAMILY B MEMBER 10, MITOCHONDRIAL"/>
    <property type="match status" value="1"/>
</dbReference>
<evidence type="ECO:0000256" key="2">
    <source>
        <dbReference type="ARBA" id="ARBA00022475"/>
    </source>
</evidence>
<dbReference type="InterPro" id="IPR011527">
    <property type="entry name" value="ABC1_TM_dom"/>
</dbReference>
<dbReference type="SUPFAM" id="SSF52540">
    <property type="entry name" value="P-loop containing nucleoside triphosphate hydrolases"/>
    <property type="match status" value="1"/>
</dbReference>
<dbReference type="HOGENOM" id="CLU_000604_84_3_4"/>
<dbReference type="SMART" id="SM00382">
    <property type="entry name" value="AAA"/>
    <property type="match status" value="1"/>
</dbReference>
<accession>B2TER4</accession>